<dbReference type="Gene3D" id="3.40.50.300">
    <property type="entry name" value="P-loop containing nucleotide triphosphate hydrolases"/>
    <property type="match status" value="1"/>
</dbReference>
<dbReference type="SUPFAM" id="SSF52540">
    <property type="entry name" value="P-loop containing nucleoside triphosphate hydrolases"/>
    <property type="match status" value="1"/>
</dbReference>
<dbReference type="Pfam" id="PF00005">
    <property type="entry name" value="ABC_tran"/>
    <property type="match status" value="1"/>
</dbReference>
<dbReference type="InterPro" id="IPR011527">
    <property type="entry name" value="ABC1_TM_dom"/>
</dbReference>
<dbReference type="InterPro" id="IPR003439">
    <property type="entry name" value="ABC_transporter-like_ATP-bd"/>
</dbReference>
<feature type="transmembrane region" description="Helical" evidence="7">
    <location>
        <begin position="190"/>
        <end position="212"/>
    </location>
</feature>
<keyword evidence="6 7" id="KW-0472">Membrane</keyword>
<evidence type="ECO:0000256" key="3">
    <source>
        <dbReference type="ARBA" id="ARBA00022741"/>
    </source>
</evidence>
<feature type="transmembrane region" description="Helical" evidence="7">
    <location>
        <begin position="87"/>
        <end position="109"/>
    </location>
</feature>
<keyword evidence="4 10" id="KW-0067">ATP-binding</keyword>
<accession>A0A6S6SJ12</accession>
<feature type="domain" description="ABC transmembrane type-1" evidence="9">
    <location>
        <begin position="35"/>
        <end position="335"/>
    </location>
</feature>
<dbReference type="PROSITE" id="PS50929">
    <property type="entry name" value="ABC_TM1F"/>
    <property type="match status" value="1"/>
</dbReference>
<keyword evidence="2 7" id="KW-0812">Transmembrane</keyword>
<dbReference type="Pfam" id="PF00664">
    <property type="entry name" value="ABC_membrane"/>
    <property type="match status" value="1"/>
</dbReference>
<evidence type="ECO:0000256" key="1">
    <source>
        <dbReference type="ARBA" id="ARBA00004651"/>
    </source>
</evidence>
<evidence type="ECO:0000256" key="4">
    <source>
        <dbReference type="ARBA" id="ARBA00022840"/>
    </source>
</evidence>
<comment type="subcellular location">
    <subcellularLocation>
        <location evidence="1">Cell membrane</location>
        <topology evidence="1">Multi-pass membrane protein</topology>
    </subcellularLocation>
</comment>
<dbReference type="InterPro" id="IPR039421">
    <property type="entry name" value="Type_1_exporter"/>
</dbReference>
<name>A0A6S6SJ12_9BACT</name>
<keyword evidence="5 7" id="KW-1133">Transmembrane helix</keyword>
<dbReference type="AlphaFoldDB" id="A0A6S6SJ12"/>
<dbReference type="FunFam" id="3.40.50.300:FF:000218">
    <property type="entry name" value="Multidrug ABC transporter ATP-binding protein"/>
    <property type="match status" value="1"/>
</dbReference>
<dbReference type="GO" id="GO:0140359">
    <property type="term" value="F:ABC-type transporter activity"/>
    <property type="evidence" value="ECO:0007669"/>
    <property type="project" value="InterPro"/>
</dbReference>
<feature type="domain" description="ABC transporter" evidence="8">
    <location>
        <begin position="369"/>
        <end position="599"/>
    </location>
</feature>
<dbReference type="PANTHER" id="PTHR24221:SF654">
    <property type="entry name" value="ATP-BINDING CASSETTE SUB-FAMILY B MEMBER 6"/>
    <property type="match status" value="1"/>
</dbReference>
<dbReference type="GO" id="GO:0005524">
    <property type="term" value="F:ATP binding"/>
    <property type="evidence" value="ECO:0007669"/>
    <property type="project" value="UniProtKB-KW"/>
</dbReference>
<dbReference type="InterPro" id="IPR036640">
    <property type="entry name" value="ABC1_TM_sf"/>
</dbReference>
<feature type="transmembrane region" description="Helical" evidence="7">
    <location>
        <begin position="161"/>
        <end position="184"/>
    </location>
</feature>
<dbReference type="SMART" id="SM00382">
    <property type="entry name" value="AAA"/>
    <property type="match status" value="1"/>
</dbReference>
<evidence type="ECO:0000256" key="7">
    <source>
        <dbReference type="SAM" id="Phobius"/>
    </source>
</evidence>
<feature type="transmembrane region" description="Helical" evidence="7">
    <location>
        <begin position="298"/>
        <end position="316"/>
    </location>
</feature>
<dbReference type="Gene3D" id="1.20.1560.10">
    <property type="entry name" value="ABC transporter type 1, transmembrane domain"/>
    <property type="match status" value="1"/>
</dbReference>
<dbReference type="InterPro" id="IPR003593">
    <property type="entry name" value="AAA+_ATPase"/>
</dbReference>
<dbReference type="PANTHER" id="PTHR24221">
    <property type="entry name" value="ATP-BINDING CASSETTE SUB-FAMILY B"/>
    <property type="match status" value="1"/>
</dbReference>
<reference evidence="10" key="1">
    <citation type="submission" date="2020-01" db="EMBL/GenBank/DDBJ databases">
        <authorList>
            <person name="Meier V. D."/>
            <person name="Meier V D."/>
        </authorList>
    </citation>
    <scope>NUCLEOTIDE SEQUENCE</scope>
    <source>
        <strain evidence="10">HLG_WM_MAG_10</strain>
    </source>
</reference>
<evidence type="ECO:0000259" key="9">
    <source>
        <dbReference type="PROSITE" id="PS50929"/>
    </source>
</evidence>
<evidence type="ECO:0000259" key="8">
    <source>
        <dbReference type="PROSITE" id="PS50893"/>
    </source>
</evidence>
<dbReference type="GO" id="GO:0005886">
    <property type="term" value="C:plasma membrane"/>
    <property type="evidence" value="ECO:0007669"/>
    <property type="project" value="UniProtKB-SubCell"/>
</dbReference>
<sequence length="608" mass="68416">METKLNDQQFNTQKALVPFLRRIASYAWKYPRWVLGLLFWVMVVAVADALFPLLLKGTIDQAITPQLEALKLAQDQGTTYVLDFSLIYYYTGLFILVGLIQVLGVYFFIRYAGRIQEYVMHDLRKDMFDRLQKLSFSFYDRSASGWLLTRLTSDTDRVAEVISWGLLEVFWGISMISFCLIILFCYSWKLGLIVALTIPFMLLVSIKIRMLVLQYSRNSRKINSELTAAFSEHINGIVVNKSTAQEVRVSNEFKILSSRMQKASYRAAYYTAMYIPLVILTGSFAAAFVVYFGGSMVLAVPAIITVGTLVAALDYATKIFIPIIDISMFYARAQGSLSAGERIFSLIDEPLDIKDADAATDFAAIKGSIQFEQVDFYYNKKQPILKHFNLTIKAGESIALVGATGEGKSTIANLVARFYEPKAGEIKIDGIDYKTKTIKSLRKQLGLVLQTPHLFIGTIRANISYAKKEASDAAIIRTLNLLGATHFIARLDEEVGEEGENLSMGEKQLISFARAILPNPKILIMDEATSSIDTITEAKIQQSIQQMLENRTAIIIAHRLSTIKNCDRILVIQNGHIIEDGPHQVLMNKKGSYYKLYTKQLRAEKVLE</sequence>
<dbReference type="EMBL" id="CACVAQ010000106">
    <property type="protein sequence ID" value="CAA6805299.1"/>
    <property type="molecule type" value="Genomic_DNA"/>
</dbReference>
<dbReference type="GO" id="GO:0016887">
    <property type="term" value="F:ATP hydrolysis activity"/>
    <property type="evidence" value="ECO:0007669"/>
    <property type="project" value="InterPro"/>
</dbReference>
<evidence type="ECO:0000256" key="5">
    <source>
        <dbReference type="ARBA" id="ARBA00022989"/>
    </source>
</evidence>
<feature type="transmembrane region" description="Helical" evidence="7">
    <location>
        <begin position="267"/>
        <end position="292"/>
    </location>
</feature>
<evidence type="ECO:0000313" key="10">
    <source>
        <dbReference type="EMBL" id="CAA6805299.1"/>
    </source>
</evidence>
<evidence type="ECO:0000256" key="6">
    <source>
        <dbReference type="ARBA" id="ARBA00023136"/>
    </source>
</evidence>
<dbReference type="InterPro" id="IPR027417">
    <property type="entry name" value="P-loop_NTPase"/>
</dbReference>
<dbReference type="CDD" id="cd18540">
    <property type="entry name" value="ABC_6TM_exporter_like"/>
    <property type="match status" value="1"/>
</dbReference>
<evidence type="ECO:0000256" key="2">
    <source>
        <dbReference type="ARBA" id="ARBA00022692"/>
    </source>
</evidence>
<dbReference type="PROSITE" id="PS50893">
    <property type="entry name" value="ABC_TRANSPORTER_2"/>
    <property type="match status" value="1"/>
</dbReference>
<gene>
    <name evidence="10" type="ORF">HELGO_WM33804</name>
</gene>
<feature type="transmembrane region" description="Helical" evidence="7">
    <location>
        <begin position="33"/>
        <end position="55"/>
    </location>
</feature>
<dbReference type="SUPFAM" id="SSF90123">
    <property type="entry name" value="ABC transporter transmembrane region"/>
    <property type="match status" value="1"/>
</dbReference>
<proteinExistence type="predicted"/>
<organism evidence="10">
    <name type="scientific">uncultured Aureispira sp</name>
    <dbReference type="NCBI Taxonomy" id="1331704"/>
    <lineage>
        <taxon>Bacteria</taxon>
        <taxon>Pseudomonadati</taxon>
        <taxon>Bacteroidota</taxon>
        <taxon>Saprospiria</taxon>
        <taxon>Saprospirales</taxon>
        <taxon>Saprospiraceae</taxon>
        <taxon>Aureispira</taxon>
        <taxon>environmental samples</taxon>
    </lineage>
</organism>
<protein>
    <submittedName>
        <fullName evidence="10">Lipid A export ATP-binding/permease protein MsbA</fullName>
    </submittedName>
</protein>
<keyword evidence="3" id="KW-0547">Nucleotide-binding</keyword>